<reference evidence="15 16" key="1">
    <citation type="journal article" date="2012" name="Genome Biol.">
        <title>The genome of the polar eukaryotic microalga coccomyxa subellipsoidea reveals traits of cold adaptation.</title>
        <authorList>
            <person name="Blanc G."/>
            <person name="Agarkova I."/>
            <person name="Grimwood J."/>
            <person name="Kuo A."/>
            <person name="Brueggeman A."/>
            <person name="Dunigan D."/>
            <person name="Gurnon J."/>
            <person name="Ladunga I."/>
            <person name="Lindquist E."/>
            <person name="Lucas S."/>
            <person name="Pangilinan J."/>
            <person name="Proschold T."/>
            <person name="Salamov A."/>
            <person name="Schmutz J."/>
            <person name="Weeks D."/>
            <person name="Yamada T."/>
            <person name="Claverie J.M."/>
            <person name="Grigoriev I."/>
            <person name="Van Etten J."/>
            <person name="Lomsadze A."/>
            <person name="Borodovsky M."/>
        </authorList>
    </citation>
    <scope>NUCLEOTIDE SEQUENCE [LARGE SCALE GENOMIC DNA]</scope>
    <source>
        <strain evidence="15 16">C-169</strain>
    </source>
</reference>
<dbReference type="Pfam" id="PF07496">
    <property type="entry name" value="zf-CW"/>
    <property type="match status" value="1"/>
</dbReference>
<dbReference type="SUPFAM" id="SSF47370">
    <property type="entry name" value="Bromodomain"/>
    <property type="match status" value="1"/>
</dbReference>
<dbReference type="GO" id="GO:0008270">
    <property type="term" value="F:zinc ion binding"/>
    <property type="evidence" value="ECO:0007669"/>
    <property type="project" value="UniProtKB-KW"/>
</dbReference>
<keyword evidence="5" id="KW-0805">Transcription regulation</keyword>
<sequence>MESDSEGDGEDRGGSLVGFLFGNVDRDMQLEDDYMDEDAREALFALGDEKLGGDVLTLQAQHLEASSVDLLKLRSCLPLFQGDAGKGGEASTRDSYGGKDEDAKNYSDEEEMAEDVSAPAPQPAKPLPGLQLPFAGQLPPAPAVEEDDYDDDVDAALAPILQFPVPSAAAAVSAAAAATTSTLAAAPLPVAAPAPVMAPASAVVPESAAAAATAAPGFGTLPLLGLTPPSLPPLQGTAPVQPLVTAADLPRLFSLTEDDGPLQPASVAAPAKTGSALIAQLEKAKEAGVELPVLADLGSTAVLRYSELFGGDKEEKPQQARLRTERKPRQERQPSIAAIYKNEAASDDEAALLFAEEAAEHEADVWASDGDDEAGPSDQEAEEGEEEEGTAQAADEPGRQGRIPLPEDEAPSTKPPPGRRRHASPPLKKRVQGGDPLLSERDAKSGWVDPGDAVASLPQACFEPVCQLDWERSIAWEANAAEHSTDSAAVSPAPQPTPPEANCHKPMQVDELAAASNSAAPNALVPADAAAHAALPIGAAVAVPEQALVQQTSMPKQAPEQKRALVAKEVAVPKEAPEEEWFGLDPDLLIEPLSVAEVSSREHKQMVHHQMLRLEASLAEAAGNAAAAAEPASAGEAAAVLLQPGTAASLAELATVWARQATIPNRRLQGGDWLADVAWDADEARQIRQPLLLDVNDPNLIFELRRGTDLAAYANAAATILPPRPKVAPVLATVVGSGEGARLLARYNVSKDAAYSAGARKKGERVQIQLCKHARPALALSTLPIQQPNRHDVMHRPVSTFLPAPAPVQIKFKVSGEVERSTVKLASVHQSLVQSFRDISLDEVNADDLWAQAKAGKFADAAELRPVFWLRAQLPRILPADVSLRQAGVPANVSIDLAVSFPQLRPLPLANQVPDPSSGVPTRPPGAFTTSKDLTAKDGHIVLLEYLEEKPLLLSRPGKQTQHINHVETNRYAQDTADMGCMGVRLTTYYRKRNATDNVDLQKLANGKEAWKTGHVEVMSPDDDSPFLLGDIAPGSARLALDTNMFRAAASPHAPRHSDFLLVRAPSGALSLRHLSGTLLAGQQEPNLIVPWPRSKEARDIEENRLMAHVCRLLFKRQQKIDKGRGGRAGFGQAAISWEELRADFTPAMMTDSVLANRLRERCDCQPRGGEDGSGDAWVLRPGGRIPGETELRKVMTPEAWCAYESMRRGIMRLKDAGLAIHAPLAQVPPDRLRLMFEALPPSPEREAAFAMHQERESAFAALELAVQATPWGLTENFNAAMREGRGRLALTGPGDPTGRGSGFSYLRDDRKAAAEAGPVPKREVGQITGTNSDLRRLSMAKSREILLSLGMTDDEIKGLSRWQRIGLVRDLSGAAIMDGDSALGQRYARAQRQSALELLQQSVSKAQAIFAAQAELLAGGKESADDSGSEDEAAPKQAAGKGRAKKGAGAKSKAAGAAAAAASTAAPATEALRKMTEEAEEAKELADMRAAGLLSGKGAAAAGKLEAAPGARRIRRTVIMTDPTDGAQTSREIIYNDRDKVALLNSMYGDGNAGFGTRRIRAGSGSRKALLEGAGPQLFAGAKARKGGARKSTIQCKACGQTGHNSKNKLCPLYSITHAQAAADADEYEEEGTRSPGKRPSVTLRIGSGMLMSPGSALTTAADSDGDEPLPRDRGGRSKRQLSDGSAKEGPPAKSQAVESGGGGVGPRKMSLAAPEPSPEPPPPKRAAPKKAAGEVSARKALSQRLLAPVLSAVKRRCGTILDPFKRPVSKITVPDYNDFVDEADEISLETIERRLKAASYSSSKEFMADISQIVRNAVAYNKPGHGKQGGADIIQCAQQMRNAIREELEDIAEKIEHADALVALEDAGGADVSEGGDADADGDGAEAAGGGGTAAAAPATELWVQCTKCQKWRRLSQAVYDATVSADDDDPWYCHQNFDRPGASCDQPADEEGSV</sequence>
<evidence type="ECO:0000259" key="14">
    <source>
        <dbReference type="PROSITE" id="PS51050"/>
    </source>
</evidence>
<evidence type="ECO:0000256" key="5">
    <source>
        <dbReference type="ARBA" id="ARBA00023015"/>
    </source>
</evidence>
<dbReference type="KEGG" id="csl:COCSUDRAFT_46554"/>
<comment type="caution">
    <text evidence="15">The sequence shown here is derived from an EMBL/GenBank/DDBJ whole genome shotgun (WGS) entry which is preliminary data.</text>
</comment>
<keyword evidence="11" id="KW-0175">Coiled coil</keyword>
<dbReference type="InterPro" id="IPR001487">
    <property type="entry name" value="Bromodomain"/>
</dbReference>
<keyword evidence="6 10" id="KW-0103">Bromodomain</keyword>
<evidence type="ECO:0000259" key="13">
    <source>
        <dbReference type="PROSITE" id="PS50014"/>
    </source>
</evidence>
<keyword evidence="8" id="KW-0539">Nucleus</keyword>
<feature type="domain" description="Bromo" evidence="13">
    <location>
        <begin position="1758"/>
        <end position="1830"/>
    </location>
</feature>
<feature type="region of interest" description="Disordered" evidence="12">
    <location>
        <begin position="1422"/>
        <end position="1449"/>
    </location>
</feature>
<dbReference type="PANTHER" id="PTHR13900">
    <property type="entry name" value="TRANSCRIPTION INITIATION FACTOR TFIID"/>
    <property type="match status" value="1"/>
</dbReference>
<dbReference type="GeneID" id="17043006"/>
<dbReference type="OrthoDB" id="21449at2759"/>
<dbReference type="InterPro" id="IPR040240">
    <property type="entry name" value="TAF1"/>
</dbReference>
<feature type="region of interest" description="Disordered" evidence="12">
    <location>
        <begin position="360"/>
        <end position="450"/>
    </location>
</feature>
<evidence type="ECO:0000313" key="16">
    <source>
        <dbReference type="Proteomes" id="UP000007264"/>
    </source>
</evidence>
<proteinExistence type="predicted"/>
<feature type="region of interest" description="Disordered" evidence="12">
    <location>
        <begin position="481"/>
        <end position="504"/>
    </location>
</feature>
<comment type="subcellular location">
    <subcellularLocation>
        <location evidence="1">Nucleus</location>
    </subcellularLocation>
</comment>
<dbReference type="Pfam" id="PF09247">
    <property type="entry name" value="TBP-binding"/>
    <property type="match status" value="1"/>
</dbReference>
<dbReference type="Gene3D" id="3.30.40.100">
    <property type="match status" value="1"/>
</dbReference>
<keyword evidence="16" id="KW-1185">Reference proteome</keyword>
<evidence type="ECO:0000256" key="2">
    <source>
        <dbReference type="ARBA" id="ARBA00022723"/>
    </source>
</evidence>
<dbReference type="InterPro" id="IPR036427">
    <property type="entry name" value="Bromodomain-like_sf"/>
</dbReference>
<keyword evidence="3" id="KW-0863">Zinc-finger</keyword>
<dbReference type="GO" id="GO:0004402">
    <property type="term" value="F:histone acetyltransferase activity"/>
    <property type="evidence" value="ECO:0007669"/>
    <property type="project" value="InterPro"/>
</dbReference>
<dbReference type="PROSITE" id="PS50014">
    <property type="entry name" value="BROMODOMAIN_2"/>
    <property type="match status" value="1"/>
</dbReference>
<dbReference type="InterPro" id="IPR009067">
    <property type="entry name" value="TAF_II_230-bd"/>
</dbReference>
<organism evidence="15 16">
    <name type="scientific">Coccomyxa subellipsoidea (strain C-169)</name>
    <name type="common">Green microalga</name>
    <dbReference type="NCBI Taxonomy" id="574566"/>
    <lineage>
        <taxon>Eukaryota</taxon>
        <taxon>Viridiplantae</taxon>
        <taxon>Chlorophyta</taxon>
        <taxon>core chlorophytes</taxon>
        <taxon>Trebouxiophyceae</taxon>
        <taxon>Trebouxiophyceae incertae sedis</taxon>
        <taxon>Coccomyxaceae</taxon>
        <taxon>Coccomyxa</taxon>
        <taxon>Coccomyxa subellipsoidea</taxon>
    </lineage>
</organism>
<feature type="region of interest" description="Disordered" evidence="12">
    <location>
        <begin position="1626"/>
        <end position="1738"/>
    </location>
</feature>
<keyword evidence="2" id="KW-0479">Metal-binding</keyword>
<dbReference type="InterPro" id="IPR036741">
    <property type="entry name" value="TAFII-230_TBP-bd_sf"/>
</dbReference>
<feature type="region of interest" description="Disordered" evidence="12">
    <location>
        <begin position="83"/>
        <end position="147"/>
    </location>
</feature>
<keyword evidence="4" id="KW-0862">Zinc</keyword>
<dbReference type="EMBL" id="AGSI01000004">
    <property type="protein sequence ID" value="EIE25003.1"/>
    <property type="molecule type" value="Genomic_DNA"/>
</dbReference>
<gene>
    <name evidence="15" type="ORF">COCSUDRAFT_46554</name>
</gene>
<dbReference type="STRING" id="574566.I0Z2Y4"/>
<dbReference type="Pfam" id="PF00439">
    <property type="entry name" value="Bromodomain"/>
    <property type="match status" value="1"/>
</dbReference>
<dbReference type="CDD" id="cd04369">
    <property type="entry name" value="Bromodomain"/>
    <property type="match status" value="1"/>
</dbReference>
<dbReference type="Gene3D" id="1.20.920.10">
    <property type="entry name" value="Bromodomain-like"/>
    <property type="match status" value="1"/>
</dbReference>
<dbReference type="PANTHER" id="PTHR13900:SF0">
    <property type="entry name" value="TRANSCRIPTION INITIATION FACTOR TFIID SUBUNIT 1"/>
    <property type="match status" value="1"/>
</dbReference>
<dbReference type="SUPFAM" id="SSF47055">
    <property type="entry name" value="TAF(II)230 TBP-binding fragment"/>
    <property type="match status" value="1"/>
</dbReference>
<feature type="coiled-coil region" evidence="11">
    <location>
        <begin position="1836"/>
        <end position="1863"/>
    </location>
</feature>
<evidence type="ECO:0000256" key="7">
    <source>
        <dbReference type="ARBA" id="ARBA00023163"/>
    </source>
</evidence>
<dbReference type="InterPro" id="IPR022591">
    <property type="entry name" value="TAF1_HAT_dom"/>
</dbReference>
<dbReference type="InterPro" id="IPR041670">
    <property type="entry name" value="Znf-CCHC_6"/>
</dbReference>
<accession>I0Z2Y4</accession>
<dbReference type="Pfam" id="PF15288">
    <property type="entry name" value="zf-CCHC_6"/>
    <property type="match status" value="1"/>
</dbReference>
<dbReference type="RefSeq" id="XP_005649547.1">
    <property type="nucleotide sequence ID" value="XM_005649490.1"/>
</dbReference>
<dbReference type="GO" id="GO:0016251">
    <property type="term" value="F:RNA polymerase II general transcription initiation factor activity"/>
    <property type="evidence" value="ECO:0007669"/>
    <property type="project" value="InterPro"/>
</dbReference>
<dbReference type="PROSITE" id="PS51050">
    <property type="entry name" value="ZF_CW"/>
    <property type="match status" value="1"/>
</dbReference>
<evidence type="ECO:0000313" key="15">
    <source>
        <dbReference type="EMBL" id="EIE25003.1"/>
    </source>
</evidence>
<dbReference type="Proteomes" id="UP000007264">
    <property type="component" value="Unassembled WGS sequence"/>
</dbReference>
<feature type="region of interest" description="Disordered" evidence="12">
    <location>
        <begin position="1871"/>
        <end position="1896"/>
    </location>
</feature>
<evidence type="ECO:0000256" key="3">
    <source>
        <dbReference type="ARBA" id="ARBA00022771"/>
    </source>
</evidence>
<dbReference type="InterPro" id="IPR011124">
    <property type="entry name" value="Znf_CW"/>
</dbReference>
<evidence type="ECO:0000256" key="1">
    <source>
        <dbReference type="ARBA" id="ARBA00004123"/>
    </source>
</evidence>
<evidence type="ECO:0000256" key="8">
    <source>
        <dbReference type="ARBA" id="ARBA00023242"/>
    </source>
</evidence>
<dbReference type="eggNOG" id="KOG0008">
    <property type="taxonomic scope" value="Eukaryota"/>
</dbReference>
<evidence type="ECO:0000256" key="6">
    <source>
        <dbReference type="ARBA" id="ARBA00023117"/>
    </source>
</evidence>
<evidence type="ECO:0000256" key="11">
    <source>
        <dbReference type="SAM" id="Coils"/>
    </source>
</evidence>
<dbReference type="GO" id="GO:0051123">
    <property type="term" value="P:RNA polymerase II preinitiation complex assembly"/>
    <property type="evidence" value="ECO:0007669"/>
    <property type="project" value="TreeGrafter"/>
</dbReference>
<feature type="domain" description="CW-type" evidence="14">
    <location>
        <begin position="1899"/>
        <end position="1955"/>
    </location>
</feature>
<feature type="compositionally biased region" description="Acidic residues" evidence="12">
    <location>
        <begin position="369"/>
        <end position="389"/>
    </location>
</feature>
<evidence type="ECO:0000256" key="9">
    <source>
        <dbReference type="ARBA" id="ARBA00040102"/>
    </source>
</evidence>
<feature type="compositionally biased region" description="Pro residues" evidence="12">
    <location>
        <begin position="1717"/>
        <end position="1727"/>
    </location>
</feature>
<dbReference type="GO" id="GO:0005669">
    <property type="term" value="C:transcription factor TFIID complex"/>
    <property type="evidence" value="ECO:0007669"/>
    <property type="project" value="InterPro"/>
</dbReference>
<feature type="region of interest" description="Disordered" evidence="12">
    <location>
        <begin position="310"/>
        <end position="336"/>
    </location>
</feature>
<name>I0Z2Y4_COCSC</name>
<evidence type="ECO:0000256" key="10">
    <source>
        <dbReference type="PROSITE-ProRule" id="PRU00035"/>
    </source>
</evidence>
<evidence type="ECO:0000256" key="4">
    <source>
        <dbReference type="ARBA" id="ARBA00022833"/>
    </source>
</evidence>
<feature type="compositionally biased region" description="Basic and acidic residues" evidence="12">
    <location>
        <begin position="310"/>
        <end position="332"/>
    </location>
</feature>
<feature type="region of interest" description="Disordered" evidence="12">
    <location>
        <begin position="1932"/>
        <end position="1957"/>
    </location>
</feature>
<dbReference type="SMART" id="SM00297">
    <property type="entry name" value="BROMO"/>
    <property type="match status" value="1"/>
</dbReference>
<keyword evidence="7" id="KW-0804">Transcription</keyword>
<feature type="region of interest" description="Disordered" evidence="12">
    <location>
        <begin position="912"/>
        <end position="931"/>
    </location>
</feature>
<dbReference type="GO" id="GO:0017025">
    <property type="term" value="F:TBP-class protein binding"/>
    <property type="evidence" value="ECO:0007669"/>
    <property type="project" value="InterPro"/>
</dbReference>
<protein>
    <recommendedName>
        <fullName evidence="9">Transcription initiation factor TFIID subunit 1</fullName>
    </recommendedName>
</protein>
<feature type="compositionally biased region" description="Basic residues" evidence="12">
    <location>
        <begin position="417"/>
        <end position="431"/>
    </location>
</feature>
<feature type="compositionally biased region" description="Acidic residues" evidence="12">
    <location>
        <begin position="1876"/>
        <end position="1886"/>
    </location>
</feature>
<dbReference type="Pfam" id="PF12157">
    <property type="entry name" value="DUF3591"/>
    <property type="match status" value="1"/>
</dbReference>
<feature type="compositionally biased region" description="Basic and acidic residues" evidence="12">
    <location>
        <begin position="96"/>
        <end position="107"/>
    </location>
</feature>
<evidence type="ECO:0000256" key="12">
    <source>
        <dbReference type="SAM" id="MobiDB-lite"/>
    </source>
</evidence>